<feature type="domain" description="Glycoside hydrolase family 9" evidence="9">
    <location>
        <begin position="2"/>
        <end position="81"/>
    </location>
</feature>
<dbReference type="InterPro" id="IPR001701">
    <property type="entry name" value="Glyco_hydro_9"/>
</dbReference>
<sequence>MEIDYIFGKNPQNISYVLGFGERYPKHVYHRGASIPKNPKESCKGAMVAGPDGHDGFHDVCTNSNYTEPTLTGNAGLVAALVALLGEKHMFDKNRIFSAVPPLFPEAPPPPVPWTP</sequence>
<dbReference type="PANTHER" id="PTHR22298">
    <property type="entry name" value="ENDO-1,4-BETA-GLUCANASE"/>
    <property type="match status" value="1"/>
</dbReference>
<evidence type="ECO:0000313" key="11">
    <source>
        <dbReference type="Proteomes" id="UP000824890"/>
    </source>
</evidence>
<evidence type="ECO:0000259" key="9">
    <source>
        <dbReference type="Pfam" id="PF00759"/>
    </source>
</evidence>
<gene>
    <name evidence="10" type="ORF">HID58_016363</name>
</gene>
<dbReference type="Pfam" id="PF00759">
    <property type="entry name" value="Glyco_hydro_9"/>
    <property type="match status" value="1"/>
</dbReference>
<comment type="catalytic activity">
    <reaction evidence="1">
        <text>Endohydrolysis of (1-&gt;4)-beta-D-glucosidic linkages in cellulose, lichenin and cereal beta-D-glucans.</text>
        <dbReference type="EC" id="3.2.1.4"/>
    </reaction>
</comment>
<dbReference type="Proteomes" id="UP000824890">
    <property type="component" value="Unassembled WGS sequence"/>
</dbReference>
<evidence type="ECO:0000256" key="8">
    <source>
        <dbReference type="ARBA" id="ARBA00023326"/>
    </source>
</evidence>
<keyword evidence="5" id="KW-0136">Cellulose degradation</keyword>
<evidence type="ECO:0000256" key="6">
    <source>
        <dbReference type="ARBA" id="ARBA00023277"/>
    </source>
</evidence>
<evidence type="ECO:0000256" key="4">
    <source>
        <dbReference type="ARBA" id="ARBA00022801"/>
    </source>
</evidence>
<evidence type="ECO:0000256" key="1">
    <source>
        <dbReference type="ARBA" id="ARBA00000966"/>
    </source>
</evidence>
<accession>A0ABQ8DQA0</accession>
<evidence type="ECO:0000256" key="5">
    <source>
        <dbReference type="ARBA" id="ARBA00023001"/>
    </source>
</evidence>
<keyword evidence="8" id="KW-0624">Polysaccharide degradation</keyword>
<keyword evidence="6" id="KW-0119">Carbohydrate metabolism</keyword>
<name>A0ABQ8DQA0_BRANA</name>
<protein>
    <recommendedName>
        <fullName evidence="3">cellulase</fullName>
        <ecNumber evidence="3">3.2.1.4</ecNumber>
    </recommendedName>
</protein>
<evidence type="ECO:0000256" key="2">
    <source>
        <dbReference type="ARBA" id="ARBA00007072"/>
    </source>
</evidence>
<organism evidence="10 11">
    <name type="scientific">Brassica napus</name>
    <name type="common">Rape</name>
    <dbReference type="NCBI Taxonomy" id="3708"/>
    <lineage>
        <taxon>Eukaryota</taxon>
        <taxon>Viridiplantae</taxon>
        <taxon>Streptophyta</taxon>
        <taxon>Embryophyta</taxon>
        <taxon>Tracheophyta</taxon>
        <taxon>Spermatophyta</taxon>
        <taxon>Magnoliopsida</taxon>
        <taxon>eudicotyledons</taxon>
        <taxon>Gunneridae</taxon>
        <taxon>Pentapetalae</taxon>
        <taxon>rosids</taxon>
        <taxon>malvids</taxon>
        <taxon>Brassicales</taxon>
        <taxon>Brassicaceae</taxon>
        <taxon>Brassiceae</taxon>
        <taxon>Brassica</taxon>
    </lineage>
</organism>
<keyword evidence="11" id="KW-1185">Reference proteome</keyword>
<keyword evidence="7" id="KW-0326">Glycosidase</keyword>
<comment type="caution">
    <text evidence="10">The sequence shown here is derived from an EMBL/GenBank/DDBJ whole genome shotgun (WGS) entry which is preliminary data.</text>
</comment>
<evidence type="ECO:0000256" key="7">
    <source>
        <dbReference type="ARBA" id="ARBA00023295"/>
    </source>
</evidence>
<reference evidence="10 11" key="1">
    <citation type="submission" date="2021-05" db="EMBL/GenBank/DDBJ databases">
        <title>Genome Assembly of Synthetic Allotetraploid Brassica napus Reveals Homoeologous Exchanges between Subgenomes.</title>
        <authorList>
            <person name="Davis J.T."/>
        </authorList>
    </citation>
    <scope>NUCLEOTIDE SEQUENCE [LARGE SCALE GENOMIC DNA]</scope>
    <source>
        <strain evidence="11">cv. Da-Ae</strain>
        <tissue evidence="10">Seedling</tissue>
    </source>
</reference>
<evidence type="ECO:0000313" key="10">
    <source>
        <dbReference type="EMBL" id="KAH0930636.1"/>
    </source>
</evidence>
<evidence type="ECO:0000256" key="3">
    <source>
        <dbReference type="ARBA" id="ARBA00012601"/>
    </source>
</evidence>
<dbReference type="InterPro" id="IPR008928">
    <property type="entry name" value="6-hairpin_glycosidase_sf"/>
</dbReference>
<proteinExistence type="inferred from homology"/>
<keyword evidence="4" id="KW-0378">Hydrolase</keyword>
<comment type="similarity">
    <text evidence="2">Belongs to the glycosyl hydrolase 9 (cellulase E) family.</text>
</comment>
<dbReference type="Gene3D" id="1.50.10.10">
    <property type="match status" value="1"/>
</dbReference>
<dbReference type="EMBL" id="JAGKQM010000004">
    <property type="protein sequence ID" value="KAH0930636.1"/>
    <property type="molecule type" value="Genomic_DNA"/>
</dbReference>
<dbReference type="InterPro" id="IPR012341">
    <property type="entry name" value="6hp_glycosidase-like_sf"/>
</dbReference>
<dbReference type="SUPFAM" id="SSF48208">
    <property type="entry name" value="Six-hairpin glycosidases"/>
    <property type="match status" value="1"/>
</dbReference>
<dbReference type="EC" id="3.2.1.4" evidence="3"/>